<proteinExistence type="predicted"/>
<keyword evidence="3" id="KW-1185">Reference proteome</keyword>
<dbReference type="Proteomes" id="UP001501600">
    <property type="component" value="Unassembled WGS sequence"/>
</dbReference>
<evidence type="ECO:0000313" key="3">
    <source>
        <dbReference type="Proteomes" id="UP001501600"/>
    </source>
</evidence>
<feature type="region of interest" description="Disordered" evidence="1">
    <location>
        <begin position="1"/>
        <end position="20"/>
    </location>
</feature>
<protein>
    <submittedName>
        <fullName evidence="2">Uncharacterized protein</fullName>
    </submittedName>
</protein>
<comment type="caution">
    <text evidence="2">The sequence shown here is derived from an EMBL/GenBank/DDBJ whole genome shotgun (WGS) entry which is preliminary data.</text>
</comment>
<dbReference type="EMBL" id="BAABLF010000014">
    <property type="protein sequence ID" value="GAA5193057.1"/>
    <property type="molecule type" value="Genomic_DNA"/>
</dbReference>
<evidence type="ECO:0000256" key="1">
    <source>
        <dbReference type="SAM" id="MobiDB-lite"/>
    </source>
</evidence>
<name>A0ABP9SBC3_9GAMM</name>
<organism evidence="2 3">
    <name type="scientific">Ferrimonas gelatinilytica</name>
    <dbReference type="NCBI Taxonomy" id="1255257"/>
    <lineage>
        <taxon>Bacteria</taxon>
        <taxon>Pseudomonadati</taxon>
        <taxon>Pseudomonadota</taxon>
        <taxon>Gammaproteobacteria</taxon>
        <taxon>Alteromonadales</taxon>
        <taxon>Ferrimonadaceae</taxon>
        <taxon>Ferrimonas</taxon>
    </lineage>
</organism>
<evidence type="ECO:0000313" key="2">
    <source>
        <dbReference type="EMBL" id="GAA5193057.1"/>
    </source>
</evidence>
<reference evidence="3" key="1">
    <citation type="journal article" date="2019" name="Int. J. Syst. Evol. Microbiol.">
        <title>The Global Catalogue of Microorganisms (GCM) 10K type strain sequencing project: providing services to taxonomists for standard genome sequencing and annotation.</title>
        <authorList>
            <consortium name="The Broad Institute Genomics Platform"/>
            <consortium name="The Broad Institute Genome Sequencing Center for Infectious Disease"/>
            <person name="Wu L."/>
            <person name="Ma J."/>
        </authorList>
    </citation>
    <scope>NUCLEOTIDE SEQUENCE [LARGE SCALE GENOMIC DNA]</scope>
    <source>
        <strain evidence="3">JCM 18720</strain>
    </source>
</reference>
<accession>A0ABP9SBC3</accession>
<sequence length="50" mass="5689">MEPRWSPDGAPMEPRGWLVGRSSNGRKQWVLEGTAQSYGDWQEQQLESVA</sequence>
<gene>
    <name evidence="2" type="ORF">GCM10025772_23630</name>
</gene>